<dbReference type="RefSeq" id="WP_223790181.1">
    <property type="nucleotide sequence ID" value="NZ_JAIOUQ010000001.1"/>
</dbReference>
<evidence type="ECO:0000313" key="1">
    <source>
        <dbReference type="EMBL" id="MBZ2164501.1"/>
    </source>
</evidence>
<name>A0A8T5UY53_9EURY</name>
<protein>
    <submittedName>
        <fullName evidence="1">Uncharacterized protein</fullName>
    </submittedName>
</protein>
<proteinExistence type="predicted"/>
<gene>
    <name evidence="1" type="ORF">K8N75_00320</name>
</gene>
<dbReference type="EMBL" id="JAIOUQ010000001">
    <property type="protein sequence ID" value="MBZ2164501.1"/>
    <property type="molecule type" value="Genomic_DNA"/>
</dbReference>
<dbReference type="Proteomes" id="UP000825933">
    <property type="component" value="Unassembled WGS sequence"/>
</dbReference>
<sequence length="266" mass="31059">MPKDFLESFPLYKKFYYDFINQSLGLVPKPPIKMYCDICKSNQTFNNTMDYFKLYKRPEDYRANGEVIGLEYICMSCKKFKRYFFIEISEDLNWIRKIGQVPPWDISVDKEIGDLLGKERLEIYQKGLINESQSYGIGAFAYYRRIVEGVIDELLKEISVMIDEKNLVEYNEALKKLKDSHNGEEKIKAVYDLLPLRLIPNGNNPLKILYKVLSEGIHSDSDEECLENAQTIRHILIFLITEVKNHQIGAKQFTAGLKRLGEKNKD</sequence>
<organism evidence="1 2">
    <name type="scientific">Methanobacterium spitsbergense</name>
    <dbReference type="NCBI Taxonomy" id="2874285"/>
    <lineage>
        <taxon>Archaea</taxon>
        <taxon>Methanobacteriati</taxon>
        <taxon>Methanobacteriota</taxon>
        <taxon>Methanomada group</taxon>
        <taxon>Methanobacteria</taxon>
        <taxon>Methanobacteriales</taxon>
        <taxon>Methanobacteriaceae</taxon>
        <taxon>Methanobacterium</taxon>
    </lineage>
</organism>
<comment type="caution">
    <text evidence="1">The sequence shown here is derived from an EMBL/GenBank/DDBJ whole genome shotgun (WGS) entry which is preliminary data.</text>
</comment>
<dbReference type="AlphaFoldDB" id="A0A8T5UY53"/>
<reference evidence="2" key="1">
    <citation type="journal article" date="2022" name="Microbiol. Resour. Announc.">
        <title>Draft Genome Sequence of a Methanogenic Archaeon from West Spitsbergen Permafrost.</title>
        <authorList>
            <person name="Trubitsyn V."/>
            <person name="Rivkina E."/>
            <person name="Shcherbakova V."/>
        </authorList>
    </citation>
    <scope>NUCLEOTIDE SEQUENCE [LARGE SCALE GENOMIC DNA]</scope>
    <source>
        <strain evidence="2">VT</strain>
    </source>
</reference>
<evidence type="ECO:0000313" key="2">
    <source>
        <dbReference type="Proteomes" id="UP000825933"/>
    </source>
</evidence>
<keyword evidence="2" id="KW-1185">Reference proteome</keyword>
<accession>A0A8T5UY53</accession>